<protein>
    <recommendedName>
        <fullName evidence="5">FRIGIDA-like protein</fullName>
    </recommendedName>
</protein>
<name>A0A2K3LLM8_TRIPR</name>
<keyword evidence="6" id="KW-1133">Transmembrane helix</keyword>
<evidence type="ECO:0000313" key="7">
    <source>
        <dbReference type="EMBL" id="PNX79445.1"/>
    </source>
</evidence>
<feature type="non-terminal residue" evidence="7">
    <location>
        <position position="1"/>
    </location>
</feature>
<dbReference type="GO" id="GO:0030154">
    <property type="term" value="P:cell differentiation"/>
    <property type="evidence" value="ECO:0007669"/>
    <property type="project" value="UniProtKB-KW"/>
</dbReference>
<keyword evidence="3 5" id="KW-0221">Differentiation</keyword>
<evidence type="ECO:0000313" key="8">
    <source>
        <dbReference type="Proteomes" id="UP000236291"/>
    </source>
</evidence>
<dbReference type="Proteomes" id="UP000236291">
    <property type="component" value="Unassembled WGS sequence"/>
</dbReference>
<dbReference type="InterPro" id="IPR012474">
    <property type="entry name" value="Frigida"/>
</dbReference>
<keyword evidence="2 5" id="KW-0217">Developmental protein</keyword>
<evidence type="ECO:0000256" key="4">
    <source>
        <dbReference type="ARBA" id="ARBA00023089"/>
    </source>
</evidence>
<evidence type="ECO:0000256" key="6">
    <source>
        <dbReference type="SAM" id="Phobius"/>
    </source>
</evidence>
<reference evidence="7 8" key="1">
    <citation type="journal article" date="2014" name="Am. J. Bot.">
        <title>Genome assembly and annotation for red clover (Trifolium pratense; Fabaceae).</title>
        <authorList>
            <person name="Istvanek J."/>
            <person name="Jaros M."/>
            <person name="Krenek A."/>
            <person name="Repkova J."/>
        </authorList>
    </citation>
    <scope>NUCLEOTIDE SEQUENCE [LARGE SCALE GENOMIC DNA]</scope>
    <source>
        <strain evidence="8">cv. Tatra</strain>
        <tissue evidence="7">Young leaves</tissue>
    </source>
</reference>
<comment type="similarity">
    <text evidence="1 5">Belongs to the Frigida family.</text>
</comment>
<gene>
    <name evidence="7" type="ORF">L195_g035431</name>
</gene>
<evidence type="ECO:0000256" key="2">
    <source>
        <dbReference type="ARBA" id="ARBA00022473"/>
    </source>
</evidence>
<proteinExistence type="inferred from homology"/>
<dbReference type="GO" id="GO:0009908">
    <property type="term" value="P:flower development"/>
    <property type="evidence" value="ECO:0007669"/>
    <property type="project" value="UniProtKB-KW"/>
</dbReference>
<evidence type="ECO:0000256" key="1">
    <source>
        <dbReference type="ARBA" id="ARBA00008956"/>
    </source>
</evidence>
<dbReference type="Pfam" id="PF07899">
    <property type="entry name" value="Frigida"/>
    <property type="match status" value="1"/>
</dbReference>
<dbReference type="PANTHER" id="PTHR31791">
    <property type="entry name" value="FRIGIDA-LIKE PROTEIN 3-RELATED"/>
    <property type="match status" value="1"/>
</dbReference>
<dbReference type="PANTHER" id="PTHR31791:SF37">
    <property type="entry name" value="A_TM021B04.7 PROTEIN"/>
    <property type="match status" value="1"/>
</dbReference>
<comment type="caution">
    <text evidence="7">The sequence shown here is derived from an EMBL/GenBank/DDBJ whole genome shotgun (WGS) entry which is preliminary data.</text>
</comment>
<evidence type="ECO:0000256" key="5">
    <source>
        <dbReference type="RuleBase" id="RU364012"/>
    </source>
</evidence>
<reference evidence="7 8" key="2">
    <citation type="journal article" date="2017" name="Front. Plant Sci.">
        <title>Gene Classification and Mining of Molecular Markers Useful in Red Clover (Trifolium pratense) Breeding.</title>
        <authorList>
            <person name="Istvanek J."/>
            <person name="Dluhosova J."/>
            <person name="Dluhos P."/>
            <person name="Patkova L."/>
            <person name="Nedelnik J."/>
            <person name="Repkova J."/>
        </authorList>
    </citation>
    <scope>NUCLEOTIDE SEQUENCE [LARGE SCALE GENOMIC DNA]</scope>
    <source>
        <strain evidence="8">cv. Tatra</strain>
        <tissue evidence="7">Young leaves</tissue>
    </source>
</reference>
<accession>A0A2K3LLM8</accession>
<dbReference type="AlphaFoldDB" id="A0A2K3LLM8"/>
<keyword evidence="4 5" id="KW-0287">Flowering</keyword>
<evidence type="ECO:0000256" key="3">
    <source>
        <dbReference type="ARBA" id="ARBA00022782"/>
    </source>
</evidence>
<feature type="transmembrane region" description="Helical" evidence="6">
    <location>
        <begin position="80"/>
        <end position="99"/>
    </location>
</feature>
<dbReference type="EMBL" id="ASHM01036003">
    <property type="protein sequence ID" value="PNX79445.1"/>
    <property type="molecule type" value="Genomic_DNA"/>
</dbReference>
<keyword evidence="6" id="KW-0812">Transmembrane</keyword>
<sequence length="148" mass="16688">RESIIQITTGSRELDKILEVKSYMDNELSPTIDDGTSLQLLPTEETDILANLRESSDPVEDALKLTLDLKANMKENTENSLMVLGFLMLLSIYGLVTYFNEDEVCLELFAFVAQHKIAVKLFEALGFANKLSEIDRMLFASYVENVES</sequence>
<keyword evidence="6" id="KW-0472">Membrane</keyword>
<organism evidence="7 8">
    <name type="scientific">Trifolium pratense</name>
    <name type="common">Red clover</name>
    <dbReference type="NCBI Taxonomy" id="57577"/>
    <lineage>
        <taxon>Eukaryota</taxon>
        <taxon>Viridiplantae</taxon>
        <taxon>Streptophyta</taxon>
        <taxon>Embryophyta</taxon>
        <taxon>Tracheophyta</taxon>
        <taxon>Spermatophyta</taxon>
        <taxon>Magnoliopsida</taxon>
        <taxon>eudicotyledons</taxon>
        <taxon>Gunneridae</taxon>
        <taxon>Pentapetalae</taxon>
        <taxon>rosids</taxon>
        <taxon>fabids</taxon>
        <taxon>Fabales</taxon>
        <taxon>Fabaceae</taxon>
        <taxon>Papilionoideae</taxon>
        <taxon>50 kb inversion clade</taxon>
        <taxon>NPAAA clade</taxon>
        <taxon>Hologalegina</taxon>
        <taxon>IRL clade</taxon>
        <taxon>Trifolieae</taxon>
        <taxon>Trifolium</taxon>
    </lineage>
</organism>